<protein>
    <submittedName>
        <fullName evidence="1">Uncharacterized protein</fullName>
    </submittedName>
</protein>
<gene>
    <name evidence="1" type="ORF">METZ01_LOCUS63815</name>
</gene>
<accession>A0A381T5X5</accession>
<evidence type="ECO:0000313" key="1">
    <source>
        <dbReference type="EMBL" id="SVA10961.1"/>
    </source>
</evidence>
<sequence length="95" mass="11057">VVNEDGISVEKEVSYDPDDTRCRAFNGCSVFCRDIDSRVRIPRLTVKKASKSKFARYYALDGKGDWTQTFWHWRKLAVNVLHQCRFCFDSFQIAG</sequence>
<feature type="non-terminal residue" evidence="1">
    <location>
        <position position="1"/>
    </location>
</feature>
<proteinExistence type="predicted"/>
<dbReference type="EMBL" id="UINC01003997">
    <property type="protein sequence ID" value="SVA10961.1"/>
    <property type="molecule type" value="Genomic_DNA"/>
</dbReference>
<reference evidence="1" key="1">
    <citation type="submission" date="2018-05" db="EMBL/GenBank/DDBJ databases">
        <authorList>
            <person name="Lanie J.A."/>
            <person name="Ng W.-L."/>
            <person name="Kazmierczak K.M."/>
            <person name="Andrzejewski T.M."/>
            <person name="Davidsen T.M."/>
            <person name="Wayne K.J."/>
            <person name="Tettelin H."/>
            <person name="Glass J.I."/>
            <person name="Rusch D."/>
            <person name="Podicherti R."/>
            <person name="Tsui H.-C.T."/>
            <person name="Winkler M.E."/>
        </authorList>
    </citation>
    <scope>NUCLEOTIDE SEQUENCE</scope>
</reference>
<organism evidence="1">
    <name type="scientific">marine metagenome</name>
    <dbReference type="NCBI Taxonomy" id="408172"/>
    <lineage>
        <taxon>unclassified sequences</taxon>
        <taxon>metagenomes</taxon>
        <taxon>ecological metagenomes</taxon>
    </lineage>
</organism>
<name>A0A381T5X5_9ZZZZ</name>
<dbReference type="AlphaFoldDB" id="A0A381T5X5"/>